<feature type="transmembrane region" description="Helical" evidence="1">
    <location>
        <begin position="104"/>
        <end position="122"/>
    </location>
</feature>
<keyword evidence="1" id="KW-0812">Transmembrane</keyword>
<dbReference type="AlphaFoldDB" id="A0A7X4KB59"/>
<reference evidence="2 3" key="1">
    <citation type="submission" date="2019-12" db="EMBL/GenBank/DDBJ databases">
        <title>Novel species isolated from a subtropical stream in China.</title>
        <authorList>
            <person name="Lu H."/>
        </authorList>
    </citation>
    <scope>NUCLEOTIDE SEQUENCE [LARGE SCALE GENOMIC DNA]</scope>
    <source>
        <strain evidence="2 3">FT55W</strain>
    </source>
</reference>
<evidence type="ECO:0000313" key="2">
    <source>
        <dbReference type="EMBL" id="MYM65948.1"/>
    </source>
</evidence>
<evidence type="ECO:0000256" key="1">
    <source>
        <dbReference type="SAM" id="Phobius"/>
    </source>
</evidence>
<keyword evidence="3" id="KW-1185">Reference proteome</keyword>
<organism evidence="2 3">
    <name type="scientific">Duganella rivi</name>
    <dbReference type="NCBI Taxonomy" id="2666083"/>
    <lineage>
        <taxon>Bacteria</taxon>
        <taxon>Pseudomonadati</taxon>
        <taxon>Pseudomonadota</taxon>
        <taxon>Betaproteobacteria</taxon>
        <taxon>Burkholderiales</taxon>
        <taxon>Oxalobacteraceae</taxon>
        <taxon>Telluria group</taxon>
        <taxon>Duganella</taxon>
    </lineage>
</organism>
<evidence type="ECO:0000313" key="3">
    <source>
        <dbReference type="Proteomes" id="UP000450012"/>
    </source>
</evidence>
<accession>A0A7X4KB59</accession>
<dbReference type="EMBL" id="WWCK01000001">
    <property type="protein sequence ID" value="MYM65948.1"/>
    <property type="molecule type" value="Genomic_DNA"/>
</dbReference>
<protein>
    <submittedName>
        <fullName evidence="2">Uncharacterized protein</fullName>
    </submittedName>
</protein>
<proteinExistence type="predicted"/>
<keyword evidence="1" id="KW-0472">Membrane</keyword>
<dbReference type="RefSeq" id="WP_161012514.1">
    <property type="nucleotide sequence ID" value="NZ_WWCK01000001.1"/>
</dbReference>
<keyword evidence="1" id="KW-1133">Transmembrane helix</keyword>
<feature type="transmembrane region" description="Helical" evidence="1">
    <location>
        <begin position="36"/>
        <end position="55"/>
    </location>
</feature>
<name>A0A7X4KB59_9BURK</name>
<dbReference type="Proteomes" id="UP000450012">
    <property type="component" value="Unassembled WGS sequence"/>
</dbReference>
<gene>
    <name evidence="2" type="ORF">GTP45_03735</name>
</gene>
<comment type="caution">
    <text evidence="2">The sequence shown here is derived from an EMBL/GenBank/DDBJ whole genome shotgun (WGS) entry which is preliminary data.</text>
</comment>
<feature type="transmembrane region" description="Helical" evidence="1">
    <location>
        <begin position="76"/>
        <end position="98"/>
    </location>
</feature>
<sequence>MKYLRNAEAFCAFFLPLVFWLDWRKSEQPVAWDLRIAATALMSYILLQGALYWGLKLQAFAGHRPLPAYFQQLYTTFKYSNVIAIGAVLALVASRSAAVTSADLGWTGCVLALVIAEQINYYHYQLMYDTRAAFAYLRRNGRLREAALALDLKRCKTTSA</sequence>